<comment type="similarity">
    <text evidence="1">Belongs to the class-I pyridine nucleotide-disulfide oxidoreductase family.</text>
</comment>
<accession>A0A2C8F6I4</accession>
<dbReference type="InterPro" id="IPR004099">
    <property type="entry name" value="Pyr_nucl-diS_OxRdtase_dimer"/>
</dbReference>
<sequence length="450" mass="47988">MKKEEYDVVVIGSGAAGGGVARKCNSAGLRVAVVERDGWGGVCPLRGCEPKKIFADTAHAVTRVRSMQKQGIVGDTRIDWDTLWNYKHTSTEPISDAVRDSLEKAGIAVIAGDARFDDNGDVEVPGYGVLQARNVVIGVGASPKIPDIPGNDLLLTSDDFLNLKTMPDSLIFIGGGFISFEFASVAAAVGAKATILNRSDRVLRGFDPDLAGRLVKAMESHGVSVLLNHSIDEVEKSKSGVSIVTSGENGKESFSASMAVVAVGRTPNIESLQLDKVGVEKSSEGIKVNGRLQSTNPRIYAAGDCVEPGLALTPVAALQADTIAANIIDDAGEESDLRGTGSTVFTDPPLMAVGLLEEEARERGESFTVYSGDAAKWSEHKRIGMDYAEYKVLVEKQTGTILGAHYLGQHAEEVANIFGLAIRYGLTRKELLAHPWAYPSFGYALRYMLS</sequence>
<evidence type="ECO:0000256" key="3">
    <source>
        <dbReference type="ARBA" id="ARBA00022827"/>
    </source>
</evidence>
<dbReference type="Gene3D" id="3.50.50.60">
    <property type="entry name" value="FAD/NAD(P)-binding domain"/>
    <property type="match status" value="2"/>
</dbReference>
<proteinExistence type="inferred from homology"/>
<protein>
    <submittedName>
        <fullName evidence="8">Uncharacterized protein</fullName>
    </submittedName>
</protein>
<keyword evidence="2" id="KW-0285">Flavoprotein</keyword>
<evidence type="ECO:0000313" key="8">
    <source>
        <dbReference type="EMBL" id="SOB57988.1"/>
    </source>
</evidence>
<dbReference type="Proteomes" id="UP000219215">
    <property type="component" value="Chromosome DPRO"/>
</dbReference>
<gene>
    <name evidence="8" type="ORF">DPRO_1103</name>
</gene>
<dbReference type="PIRSF" id="PIRSF000350">
    <property type="entry name" value="Mercury_reductase_MerA"/>
    <property type="match status" value="1"/>
</dbReference>
<dbReference type="OrthoDB" id="9786429at2"/>
<dbReference type="GO" id="GO:0016491">
    <property type="term" value="F:oxidoreductase activity"/>
    <property type="evidence" value="ECO:0007669"/>
    <property type="project" value="InterPro"/>
</dbReference>
<evidence type="ECO:0000256" key="5">
    <source>
        <dbReference type="PIRSR" id="PIRSR000350-4"/>
    </source>
</evidence>
<feature type="binding site" evidence="4">
    <location>
        <position position="52"/>
    </location>
    <ligand>
        <name>FAD</name>
        <dbReference type="ChEBI" id="CHEBI:57692"/>
    </ligand>
</feature>
<evidence type="ECO:0000313" key="9">
    <source>
        <dbReference type="Proteomes" id="UP000219215"/>
    </source>
</evidence>
<evidence type="ECO:0000259" key="6">
    <source>
        <dbReference type="Pfam" id="PF02852"/>
    </source>
</evidence>
<feature type="binding site" evidence="4">
    <location>
        <position position="304"/>
    </location>
    <ligand>
        <name>FAD</name>
        <dbReference type="ChEBI" id="CHEBI:57692"/>
    </ligand>
</feature>
<evidence type="ECO:0000256" key="1">
    <source>
        <dbReference type="ARBA" id="ARBA00007532"/>
    </source>
</evidence>
<dbReference type="PRINTS" id="PR00368">
    <property type="entry name" value="FADPNR"/>
</dbReference>
<feature type="disulfide bond" description="Redox-active" evidence="5">
    <location>
        <begin position="43"/>
        <end position="48"/>
    </location>
</feature>
<dbReference type="Pfam" id="PF07992">
    <property type="entry name" value="Pyr_redox_2"/>
    <property type="match status" value="1"/>
</dbReference>
<keyword evidence="9" id="KW-1185">Reference proteome</keyword>
<dbReference type="RefSeq" id="WP_097011143.1">
    <property type="nucleotide sequence ID" value="NZ_LT907975.1"/>
</dbReference>
<evidence type="ECO:0000256" key="2">
    <source>
        <dbReference type="ARBA" id="ARBA00022630"/>
    </source>
</evidence>
<feature type="domain" description="Pyridine nucleotide-disulphide oxidoreductase dimerisation" evidence="6">
    <location>
        <begin position="342"/>
        <end position="444"/>
    </location>
</feature>
<reference evidence="9" key="1">
    <citation type="submission" date="2017-09" db="EMBL/GenBank/DDBJ databases">
        <authorList>
            <person name="Regsiter A."/>
            <person name="William W."/>
        </authorList>
    </citation>
    <scope>NUCLEOTIDE SEQUENCE [LARGE SCALE GENOMIC DNA]</scope>
    <source>
        <strain evidence="9">500-1</strain>
    </source>
</reference>
<comment type="cofactor">
    <cofactor evidence="4">
        <name>FAD</name>
        <dbReference type="ChEBI" id="CHEBI:57692"/>
    </cofactor>
    <text evidence="4">Binds 1 FAD per subunit.</text>
</comment>
<evidence type="ECO:0000256" key="4">
    <source>
        <dbReference type="PIRSR" id="PIRSR000350-3"/>
    </source>
</evidence>
<feature type="binding site" evidence="4">
    <location>
        <position position="264"/>
    </location>
    <ligand>
        <name>NAD(+)</name>
        <dbReference type="ChEBI" id="CHEBI:57540"/>
    </ligand>
</feature>
<dbReference type="EMBL" id="LT907975">
    <property type="protein sequence ID" value="SOB57988.1"/>
    <property type="molecule type" value="Genomic_DNA"/>
</dbReference>
<dbReference type="GO" id="GO:0000166">
    <property type="term" value="F:nucleotide binding"/>
    <property type="evidence" value="ECO:0007669"/>
    <property type="project" value="UniProtKB-KW"/>
</dbReference>
<dbReference type="InterPro" id="IPR016156">
    <property type="entry name" value="FAD/NAD-linked_Rdtase_dimer_sf"/>
</dbReference>
<dbReference type="PANTHER" id="PTHR43014:SF5">
    <property type="entry name" value="GLUTATHIONE REDUCTASE (NADPH)"/>
    <property type="match status" value="1"/>
</dbReference>
<dbReference type="KEGG" id="pprf:DPRO_1103"/>
<dbReference type="SUPFAM" id="SSF55424">
    <property type="entry name" value="FAD/NAD-linked reductases, dimerisation (C-terminal) domain"/>
    <property type="match status" value="1"/>
</dbReference>
<dbReference type="Gene3D" id="3.30.390.30">
    <property type="match status" value="1"/>
</dbReference>
<name>A0A2C8F6I4_9BACT</name>
<feature type="binding site" evidence="4">
    <location>
        <begin position="174"/>
        <end position="181"/>
    </location>
    <ligand>
        <name>NAD(+)</name>
        <dbReference type="ChEBI" id="CHEBI:57540"/>
    </ligand>
</feature>
<evidence type="ECO:0000259" key="7">
    <source>
        <dbReference type="Pfam" id="PF07992"/>
    </source>
</evidence>
<feature type="domain" description="FAD/NAD(P)-binding" evidence="7">
    <location>
        <begin position="6"/>
        <end position="320"/>
    </location>
</feature>
<dbReference type="InterPro" id="IPR023753">
    <property type="entry name" value="FAD/NAD-binding_dom"/>
</dbReference>
<dbReference type="SUPFAM" id="SSF51905">
    <property type="entry name" value="FAD/NAD(P)-binding domain"/>
    <property type="match status" value="1"/>
</dbReference>
<keyword evidence="4" id="KW-0520">NAD</keyword>
<organism evidence="8 9">
    <name type="scientific">Pseudodesulfovibrio profundus</name>
    <dbReference type="NCBI Taxonomy" id="57320"/>
    <lineage>
        <taxon>Bacteria</taxon>
        <taxon>Pseudomonadati</taxon>
        <taxon>Thermodesulfobacteriota</taxon>
        <taxon>Desulfovibrionia</taxon>
        <taxon>Desulfovibrionales</taxon>
        <taxon>Desulfovibrionaceae</taxon>
    </lineage>
</organism>
<dbReference type="AlphaFoldDB" id="A0A2C8F6I4"/>
<keyword evidence="3 4" id="KW-0274">FAD</keyword>
<dbReference type="InterPro" id="IPR001100">
    <property type="entry name" value="Pyr_nuc-diS_OxRdtase"/>
</dbReference>
<dbReference type="PRINTS" id="PR00411">
    <property type="entry name" value="PNDRDTASEI"/>
</dbReference>
<dbReference type="PANTHER" id="PTHR43014">
    <property type="entry name" value="MERCURIC REDUCTASE"/>
    <property type="match status" value="1"/>
</dbReference>
<dbReference type="InterPro" id="IPR036188">
    <property type="entry name" value="FAD/NAD-bd_sf"/>
</dbReference>
<keyword evidence="4" id="KW-0547">Nucleotide-binding</keyword>
<dbReference type="Pfam" id="PF02852">
    <property type="entry name" value="Pyr_redox_dim"/>
    <property type="match status" value="1"/>
</dbReference>